<keyword evidence="2" id="KW-1185">Reference proteome</keyword>
<protein>
    <submittedName>
        <fullName evidence="1">Uncharacterized protein</fullName>
    </submittedName>
</protein>
<gene>
    <name evidence="1" type="ORF">MPRM_55240</name>
</gene>
<organism evidence="1 2">
    <name type="scientific">Mycobacterium parmense</name>
    <dbReference type="NCBI Taxonomy" id="185642"/>
    <lineage>
        <taxon>Bacteria</taxon>
        <taxon>Bacillati</taxon>
        <taxon>Actinomycetota</taxon>
        <taxon>Actinomycetes</taxon>
        <taxon>Mycobacteriales</taxon>
        <taxon>Mycobacteriaceae</taxon>
        <taxon>Mycobacterium</taxon>
        <taxon>Mycobacterium simiae complex</taxon>
    </lineage>
</organism>
<dbReference type="Pfam" id="PF20315">
    <property type="entry name" value="DUF6611"/>
    <property type="match status" value="1"/>
</dbReference>
<evidence type="ECO:0000313" key="1">
    <source>
        <dbReference type="EMBL" id="BBZ48243.1"/>
    </source>
</evidence>
<proteinExistence type="predicted"/>
<dbReference type="AlphaFoldDB" id="A0A7I7Z4Y5"/>
<dbReference type="Proteomes" id="UP000467105">
    <property type="component" value="Chromosome"/>
</dbReference>
<dbReference type="InterPro" id="IPR046719">
    <property type="entry name" value="DUF6611"/>
</dbReference>
<dbReference type="EMBL" id="AP022614">
    <property type="protein sequence ID" value="BBZ48243.1"/>
    <property type="molecule type" value="Genomic_DNA"/>
</dbReference>
<evidence type="ECO:0000313" key="2">
    <source>
        <dbReference type="Proteomes" id="UP000467105"/>
    </source>
</evidence>
<accession>A0A7I7Z4Y5</accession>
<reference evidence="1 2" key="1">
    <citation type="journal article" date="2019" name="Emerg. Microbes Infect.">
        <title>Comprehensive subspecies identification of 175 nontuberculous mycobacteria species based on 7547 genomic profiles.</title>
        <authorList>
            <person name="Matsumoto Y."/>
            <person name="Kinjo T."/>
            <person name="Motooka D."/>
            <person name="Nabeya D."/>
            <person name="Jung N."/>
            <person name="Uechi K."/>
            <person name="Horii T."/>
            <person name="Iida T."/>
            <person name="Fujita J."/>
            <person name="Nakamura S."/>
        </authorList>
    </citation>
    <scope>NUCLEOTIDE SEQUENCE [LARGE SCALE GENOMIC DNA]</scope>
    <source>
        <strain evidence="1 2">JCM 14742</strain>
    </source>
</reference>
<sequence>MDAEVSRYGVRRYRLTVYPPGTAAADARLARLWRGWPVCGAAIALLAVMFLGDVAASLGTVLVYAAAAYVGIGTLLFLRAGPHRVRVKSMSVVLLPTDADAGEQRRHAEWQRLVRMLTRADHMLRVGAISLAEHEAVWWEAYDRLEATNV</sequence>
<name>A0A7I7Z4Y5_9MYCO</name>